<organism evidence="2 3">
    <name type="scientific">Paraphaeosphaeria sporulosa</name>
    <dbReference type="NCBI Taxonomy" id="1460663"/>
    <lineage>
        <taxon>Eukaryota</taxon>
        <taxon>Fungi</taxon>
        <taxon>Dikarya</taxon>
        <taxon>Ascomycota</taxon>
        <taxon>Pezizomycotina</taxon>
        <taxon>Dothideomycetes</taxon>
        <taxon>Pleosporomycetidae</taxon>
        <taxon>Pleosporales</taxon>
        <taxon>Massarineae</taxon>
        <taxon>Didymosphaeriaceae</taxon>
        <taxon>Paraphaeosphaeria</taxon>
    </lineage>
</organism>
<dbReference type="EMBL" id="KV441551">
    <property type="protein sequence ID" value="OAG07716.1"/>
    <property type="molecule type" value="Genomic_DNA"/>
</dbReference>
<protein>
    <submittedName>
        <fullName evidence="2">Uncharacterized protein</fullName>
    </submittedName>
</protein>
<evidence type="ECO:0000313" key="2">
    <source>
        <dbReference type="EMBL" id="OAG07716.1"/>
    </source>
</evidence>
<accession>A0A177CK81</accession>
<gene>
    <name evidence="2" type="ORF">CC84DRAFT_707929</name>
</gene>
<dbReference type="GeneID" id="28770610"/>
<reference evidence="2 3" key="1">
    <citation type="submission" date="2016-05" db="EMBL/GenBank/DDBJ databases">
        <title>Comparative analysis of secretome profiles of manganese(II)-oxidizing ascomycete fungi.</title>
        <authorList>
            <consortium name="DOE Joint Genome Institute"/>
            <person name="Zeiner C.A."/>
            <person name="Purvine S.O."/>
            <person name="Zink E.M."/>
            <person name="Wu S."/>
            <person name="Pasa-Tolic L."/>
            <person name="Chaput D.L."/>
            <person name="Haridas S."/>
            <person name="Grigoriev I.V."/>
            <person name="Santelli C.M."/>
            <person name="Hansel C.M."/>
        </authorList>
    </citation>
    <scope>NUCLEOTIDE SEQUENCE [LARGE SCALE GENOMIC DNA]</scope>
    <source>
        <strain evidence="2 3">AP3s5-JAC2a</strain>
    </source>
</reference>
<feature type="transmembrane region" description="Helical" evidence="1">
    <location>
        <begin position="92"/>
        <end position="115"/>
    </location>
</feature>
<keyword evidence="1" id="KW-0812">Transmembrane</keyword>
<dbReference type="RefSeq" id="XP_018038081.1">
    <property type="nucleotide sequence ID" value="XM_018187124.1"/>
</dbReference>
<keyword evidence="1" id="KW-0472">Membrane</keyword>
<evidence type="ECO:0000313" key="3">
    <source>
        <dbReference type="Proteomes" id="UP000077069"/>
    </source>
</evidence>
<keyword evidence="1" id="KW-1133">Transmembrane helix</keyword>
<feature type="transmembrane region" description="Helical" evidence="1">
    <location>
        <begin position="61"/>
        <end position="86"/>
    </location>
</feature>
<dbReference type="InParanoid" id="A0A177CK81"/>
<keyword evidence="3" id="KW-1185">Reference proteome</keyword>
<name>A0A177CK81_9PLEO</name>
<dbReference type="AlphaFoldDB" id="A0A177CK81"/>
<dbReference type="Proteomes" id="UP000077069">
    <property type="component" value="Unassembled WGS sequence"/>
</dbReference>
<dbReference type="OrthoDB" id="419616at2759"/>
<evidence type="ECO:0000256" key="1">
    <source>
        <dbReference type="SAM" id="Phobius"/>
    </source>
</evidence>
<proteinExistence type="predicted"/>
<sequence>MHEKAPVDGTAISHSLLSFSGGAGPDTSRINLLTISSVVASFIMQVVDFPRLIQRFGIIGCLKALCLIFLILNLAVPFTCLLFNTIARQSVMLGVLICQPLCVTFGYPCSILLLTNSAPTVDILKDLNGVVTIFAALWKPTRLAMGGMIYAASDHLWVIC</sequence>